<evidence type="ECO:0000259" key="1">
    <source>
        <dbReference type="PROSITE" id="PS50880"/>
    </source>
</evidence>
<gene>
    <name evidence="2" type="ORF">GWK41_01230</name>
</gene>
<evidence type="ECO:0000313" key="2">
    <source>
        <dbReference type="EMBL" id="MBK3331685.1"/>
    </source>
</evidence>
<keyword evidence="3" id="KW-1185">Reference proteome</keyword>
<protein>
    <submittedName>
        <fullName evidence="2">Toprim domain-containing protein</fullName>
    </submittedName>
</protein>
<evidence type="ECO:0000313" key="3">
    <source>
        <dbReference type="Proteomes" id="UP000772812"/>
    </source>
</evidence>
<organism evidence="2 3">
    <name type="scientific">Persephonella atlantica</name>
    <dbReference type="NCBI Taxonomy" id="2699429"/>
    <lineage>
        <taxon>Bacteria</taxon>
        <taxon>Pseudomonadati</taxon>
        <taxon>Aquificota</taxon>
        <taxon>Aquificia</taxon>
        <taxon>Aquificales</taxon>
        <taxon>Hydrogenothermaceae</taxon>
        <taxon>Persephonella</taxon>
    </lineage>
</organism>
<feature type="domain" description="Toprim" evidence="1">
    <location>
        <begin position="21"/>
        <end position="100"/>
    </location>
</feature>
<dbReference type="Proteomes" id="UP000772812">
    <property type="component" value="Unassembled WGS sequence"/>
</dbReference>
<dbReference type="RefSeq" id="WP_200673094.1">
    <property type="nucleotide sequence ID" value="NZ_JAACYA010000001.1"/>
</dbReference>
<name>A0ABS1GFM5_9AQUI</name>
<proteinExistence type="predicted"/>
<dbReference type="PANTHER" id="PTHR39964:SF2">
    <property type="entry name" value="UPF0292 PROTEIN MJ1624"/>
    <property type="match status" value="1"/>
</dbReference>
<dbReference type="InterPro" id="IPR006171">
    <property type="entry name" value="TOPRIM_dom"/>
</dbReference>
<dbReference type="Pfam" id="PF01751">
    <property type="entry name" value="Toprim"/>
    <property type="match status" value="1"/>
</dbReference>
<dbReference type="SUPFAM" id="SSF110455">
    <property type="entry name" value="Toprim domain"/>
    <property type="match status" value="1"/>
</dbReference>
<dbReference type="EMBL" id="JAACYA010000001">
    <property type="protein sequence ID" value="MBK3331685.1"/>
    <property type="molecule type" value="Genomic_DNA"/>
</dbReference>
<dbReference type="SMART" id="SM00493">
    <property type="entry name" value="TOPRIM"/>
    <property type="match status" value="1"/>
</dbReference>
<accession>A0ABS1GFM5</accession>
<dbReference type="Gene3D" id="3.40.1360.10">
    <property type="match status" value="1"/>
</dbReference>
<sequence length="104" mass="12252">MKDETLKEWISRLKDFSKSDGVVVLVEGKRDRDKLKRAGVEHIYSIRGRRFYDILEELEKSKIVIILTDLDKQGEKICKKLSQMFQKEGIPVDTTFRESLNKTY</sequence>
<dbReference type="PANTHER" id="PTHR39964">
    <property type="entry name" value="UPF0292 PROTEIN TK1411"/>
    <property type="match status" value="1"/>
</dbReference>
<comment type="caution">
    <text evidence="2">The sequence shown here is derived from an EMBL/GenBank/DDBJ whole genome shotgun (WGS) entry which is preliminary data.</text>
</comment>
<dbReference type="PROSITE" id="PS50880">
    <property type="entry name" value="TOPRIM"/>
    <property type="match status" value="1"/>
</dbReference>
<reference evidence="2 3" key="1">
    <citation type="journal article" date="2021" name="Syst. Appl. Microbiol.">
        <title>Persephonella atlantica sp. nov.: How to adapt to physico-chemical gradients in high temperature hydrothermal habitats.</title>
        <authorList>
            <person name="Francois D.X."/>
            <person name="Godfroy A."/>
            <person name="Mathien C."/>
            <person name="Aube J."/>
            <person name="Cathalot C."/>
            <person name="Lesongeur F."/>
            <person name="L'Haridon S."/>
            <person name="Philippon X."/>
            <person name="Roussel E.G."/>
        </authorList>
    </citation>
    <scope>NUCLEOTIDE SEQUENCE [LARGE SCALE GENOMIC DNA]</scope>
    <source>
        <strain evidence="2 3">MO1340</strain>
    </source>
</reference>